<name>A0ACB8EF91_9SAUR</name>
<keyword evidence="2" id="KW-1185">Reference proteome</keyword>
<proteinExistence type="predicted"/>
<gene>
    <name evidence="1" type="ORF">K3G42_000953</name>
</gene>
<comment type="caution">
    <text evidence="1">The sequence shown here is derived from an EMBL/GenBank/DDBJ whole genome shotgun (WGS) entry which is preliminary data.</text>
</comment>
<dbReference type="EMBL" id="CM037616">
    <property type="protein sequence ID" value="KAH7991088.1"/>
    <property type="molecule type" value="Genomic_DNA"/>
</dbReference>
<organism evidence="1 2">
    <name type="scientific">Sphaerodactylus townsendi</name>
    <dbReference type="NCBI Taxonomy" id="933632"/>
    <lineage>
        <taxon>Eukaryota</taxon>
        <taxon>Metazoa</taxon>
        <taxon>Chordata</taxon>
        <taxon>Craniata</taxon>
        <taxon>Vertebrata</taxon>
        <taxon>Euteleostomi</taxon>
        <taxon>Lepidosauria</taxon>
        <taxon>Squamata</taxon>
        <taxon>Bifurcata</taxon>
        <taxon>Gekkota</taxon>
        <taxon>Sphaerodactylidae</taxon>
        <taxon>Sphaerodactylus</taxon>
    </lineage>
</organism>
<accession>A0ACB8EF91</accession>
<dbReference type="Proteomes" id="UP000827872">
    <property type="component" value="Linkage Group LG03"/>
</dbReference>
<protein>
    <submittedName>
        <fullName evidence="1">Uncharacterized protein</fullName>
    </submittedName>
</protein>
<reference evidence="1" key="1">
    <citation type="submission" date="2021-08" db="EMBL/GenBank/DDBJ databases">
        <title>The first chromosome-level gecko genome reveals the dynamic sex chromosomes of Neotropical dwarf geckos (Sphaerodactylidae: Sphaerodactylus).</title>
        <authorList>
            <person name="Pinto B.J."/>
            <person name="Keating S.E."/>
            <person name="Gamble T."/>
        </authorList>
    </citation>
    <scope>NUCLEOTIDE SEQUENCE</scope>
    <source>
        <strain evidence="1">TG3544</strain>
    </source>
</reference>
<evidence type="ECO:0000313" key="2">
    <source>
        <dbReference type="Proteomes" id="UP000827872"/>
    </source>
</evidence>
<sequence>MEDACRQQMGPLWGRGARSGIPVVSNGTGLQPDRLSLPNPALPGWGRLHLLGSHHGSLPAAPERIGSLA</sequence>
<evidence type="ECO:0000313" key="1">
    <source>
        <dbReference type="EMBL" id="KAH7991088.1"/>
    </source>
</evidence>